<reference evidence="2" key="1">
    <citation type="submission" date="2015-06" db="EMBL/GenBank/DDBJ databases">
        <authorList>
            <person name="Joergensen T."/>
        </authorList>
    </citation>
    <scope>NUCLEOTIDE SEQUENCE</scope>
    <source>
        <strain evidence="2">RGFK0878</strain>
    </source>
</reference>
<proteinExistence type="predicted"/>
<dbReference type="EMBL" id="LN853481">
    <property type="protein sequence ID" value="CRY96029.1"/>
    <property type="molecule type" value="Genomic_DNA"/>
</dbReference>
<evidence type="ECO:0000256" key="1">
    <source>
        <dbReference type="SAM" id="MobiDB-lite"/>
    </source>
</evidence>
<dbReference type="AlphaFoldDB" id="A0A0H5Q3Q1"/>
<accession>A0A0H5Q3Q1</accession>
<reference evidence="2" key="2">
    <citation type="submission" date="2015-07" db="EMBL/GenBank/DDBJ databases">
        <title>Plasmids, circular viruses and viroids from rat gut.</title>
        <authorList>
            <person name="Jorgensen T.J."/>
            <person name="Hansen M.A."/>
            <person name="Xu Z."/>
            <person name="Tabak M.A."/>
            <person name="Sorensen S.J."/>
            <person name="Hansen L.H."/>
        </authorList>
    </citation>
    <scope>NUCLEOTIDE SEQUENCE</scope>
    <source>
        <strain evidence="2">RGFK0878</strain>
    </source>
</reference>
<name>A0A0H5Q3Q1_9ZZZZ</name>
<organism evidence="2">
    <name type="scientific">uncultured prokaryote</name>
    <dbReference type="NCBI Taxonomy" id="198431"/>
    <lineage>
        <taxon>unclassified sequences</taxon>
        <taxon>environmental samples</taxon>
    </lineage>
</organism>
<feature type="region of interest" description="Disordered" evidence="1">
    <location>
        <begin position="221"/>
        <end position="246"/>
    </location>
</feature>
<protein>
    <submittedName>
        <fullName evidence="2">Uncharacterized protein</fullName>
    </submittedName>
</protein>
<evidence type="ECO:0000313" key="2">
    <source>
        <dbReference type="EMBL" id="CRY96029.1"/>
    </source>
</evidence>
<sequence>MAIEQVPRIIRVTWKYDLLVAGGTQDTSQHSVCYQAGATPGDLPTIDLVLKDMAQAAVASQRANVVQSNWSPNVYCTGTRVALEGTNGHTLAEQFGASDGPSDWRGGSGASSLPWETSLCISLYGYQPGGFDVNSRSKRGRFYLPPMASDVLDADNSGRIQLTKATAIADQWGTVLQELQQHEYTGFPELAPVLVINSRKTPARPDYEPKAYPVTYLRFDNKIDSQKRRQRQETASGGSAPFPATP</sequence>